<evidence type="ECO:0000313" key="8">
    <source>
        <dbReference type="EMBL" id="QDW66020.1"/>
    </source>
</evidence>
<dbReference type="NCBIfam" id="TIGR00014">
    <property type="entry name" value="arsC"/>
    <property type="match status" value="1"/>
</dbReference>
<dbReference type="PANTHER" id="PTHR30041:SF5">
    <property type="entry name" value="ARSENATE REDUCTASE-RELATED"/>
    <property type="match status" value="1"/>
</dbReference>
<dbReference type="Proteomes" id="UP000316584">
    <property type="component" value="Chromosome"/>
</dbReference>
<dbReference type="AlphaFoldDB" id="A0A518N276"/>
<gene>
    <name evidence="8" type="primary">arsC</name>
    <name evidence="8" type="ORF">FPZ22_03190</name>
</gene>
<dbReference type="GO" id="GO:0008794">
    <property type="term" value="F:arsenate reductase (glutaredoxin) activity"/>
    <property type="evidence" value="ECO:0007669"/>
    <property type="project" value="UniProtKB-UniRule"/>
</dbReference>
<dbReference type="InterPro" id="IPR006660">
    <property type="entry name" value="Arsenate_reductase-like"/>
</dbReference>
<evidence type="ECO:0000256" key="1">
    <source>
        <dbReference type="ARBA" id="ARBA00007198"/>
    </source>
</evidence>
<proteinExistence type="inferred from homology"/>
<keyword evidence="3 7" id="KW-0560">Oxidoreductase</keyword>
<dbReference type="Pfam" id="PF03960">
    <property type="entry name" value="ArsC"/>
    <property type="match status" value="1"/>
</dbReference>
<dbReference type="SUPFAM" id="SSF52833">
    <property type="entry name" value="Thioredoxin-like"/>
    <property type="match status" value="1"/>
</dbReference>
<sequence>MKAVIYHNPRCSTSRKALAMIRDAGIEPEIIEYLLHPPGRERLAALIRDAGLSVREAIRAKEPAYARLGLDDPGLDDEALIDAMVREPVLIQRPFVQTALGTRLGRPVEAVQEILPPAVTP</sequence>
<evidence type="ECO:0000256" key="3">
    <source>
        <dbReference type="ARBA" id="ARBA00023002"/>
    </source>
</evidence>
<dbReference type="InterPro" id="IPR036249">
    <property type="entry name" value="Thioredoxin-like_sf"/>
</dbReference>
<dbReference type="PANTHER" id="PTHR30041">
    <property type="entry name" value="ARSENATE REDUCTASE"/>
    <property type="match status" value="1"/>
</dbReference>
<dbReference type="InterPro" id="IPR006659">
    <property type="entry name" value="Arsenate_reductase"/>
</dbReference>
<evidence type="ECO:0000313" key="9">
    <source>
        <dbReference type="Proteomes" id="UP000316584"/>
    </source>
</evidence>
<evidence type="ECO:0000256" key="5">
    <source>
        <dbReference type="ARBA" id="ARBA00039879"/>
    </source>
</evidence>
<dbReference type="EC" id="1.20.4.1" evidence="4 7"/>
<dbReference type="OrthoDB" id="9790554at2"/>
<dbReference type="Gene3D" id="3.40.30.10">
    <property type="entry name" value="Glutaredoxin"/>
    <property type="match status" value="1"/>
</dbReference>
<dbReference type="KEGG" id="lug:FPZ22_03190"/>
<evidence type="ECO:0000256" key="2">
    <source>
        <dbReference type="ARBA" id="ARBA00022849"/>
    </source>
</evidence>
<comment type="similarity">
    <text evidence="1 6 7">Belongs to the ArsC family.</text>
</comment>
<protein>
    <recommendedName>
        <fullName evidence="5 7">Arsenate reductase</fullName>
        <ecNumber evidence="4 7">1.20.4.1</ecNumber>
    </recommendedName>
</protein>
<organism evidence="8 9">
    <name type="scientific">Luteimonas granuli</name>
    <dbReference type="NCBI Taxonomy" id="1176533"/>
    <lineage>
        <taxon>Bacteria</taxon>
        <taxon>Pseudomonadati</taxon>
        <taxon>Pseudomonadota</taxon>
        <taxon>Gammaproteobacteria</taxon>
        <taxon>Lysobacterales</taxon>
        <taxon>Lysobacteraceae</taxon>
        <taxon>Luteimonas</taxon>
    </lineage>
</organism>
<evidence type="ECO:0000256" key="7">
    <source>
        <dbReference type="RuleBase" id="RU362029"/>
    </source>
</evidence>
<keyword evidence="2" id="KW-0059">Arsenical resistance</keyword>
<name>A0A518N276_9GAMM</name>
<dbReference type="CDD" id="cd03034">
    <property type="entry name" value="ArsC_ArsC"/>
    <property type="match status" value="1"/>
</dbReference>
<comment type="catalytic activity">
    <reaction evidence="7">
        <text>[glutaredoxin]-dithiol + arsenate + glutathione + H(+) = glutathionyl-S-S-[glutaredoxin] + arsenite + H2O</text>
        <dbReference type="Rhea" id="RHEA:22016"/>
        <dbReference type="Rhea" id="RHEA-COMP:10729"/>
        <dbReference type="Rhea" id="RHEA-COMP:17668"/>
        <dbReference type="ChEBI" id="CHEBI:15377"/>
        <dbReference type="ChEBI" id="CHEBI:15378"/>
        <dbReference type="ChEBI" id="CHEBI:29242"/>
        <dbReference type="ChEBI" id="CHEBI:29950"/>
        <dbReference type="ChEBI" id="CHEBI:48597"/>
        <dbReference type="ChEBI" id="CHEBI:57925"/>
        <dbReference type="ChEBI" id="CHEBI:146199"/>
        <dbReference type="EC" id="1.20.4.1"/>
    </reaction>
</comment>
<dbReference type="PROSITE" id="PS51353">
    <property type="entry name" value="ARSC"/>
    <property type="match status" value="1"/>
</dbReference>
<reference evidence="8 9" key="1">
    <citation type="submission" date="2019-07" db="EMBL/GenBank/DDBJ databases">
        <title>Full genome sequence of Luteimonas sp. Gr-4.</title>
        <authorList>
            <person name="Im W.-T."/>
        </authorList>
    </citation>
    <scope>NUCLEOTIDE SEQUENCE [LARGE SCALE GENOMIC DNA]</scope>
    <source>
        <strain evidence="8 9">Gr-4</strain>
    </source>
</reference>
<evidence type="ECO:0000256" key="6">
    <source>
        <dbReference type="PROSITE-ProRule" id="PRU01282"/>
    </source>
</evidence>
<keyword evidence="9" id="KW-1185">Reference proteome</keyword>
<evidence type="ECO:0000256" key="4">
    <source>
        <dbReference type="ARBA" id="ARBA00038969"/>
    </source>
</evidence>
<dbReference type="EMBL" id="CP042218">
    <property type="protein sequence ID" value="QDW66020.1"/>
    <property type="molecule type" value="Genomic_DNA"/>
</dbReference>
<dbReference type="GO" id="GO:0046685">
    <property type="term" value="P:response to arsenic-containing substance"/>
    <property type="evidence" value="ECO:0007669"/>
    <property type="project" value="UniProtKB-KW"/>
</dbReference>
<accession>A0A518N276</accession>
<dbReference type="RefSeq" id="WP_144890239.1">
    <property type="nucleotide sequence ID" value="NZ_CP042218.1"/>
</dbReference>